<reference evidence="2 3" key="1">
    <citation type="submission" date="2019-09" db="EMBL/GenBank/DDBJ databases">
        <authorList>
            <person name="Brejova B."/>
        </authorList>
    </citation>
    <scope>NUCLEOTIDE SEQUENCE [LARGE SCALE GENOMIC DNA]</scope>
</reference>
<dbReference type="AlphaFoldDB" id="A0A5E8B6C0"/>
<proteinExistence type="predicted"/>
<protein>
    <submittedName>
        <fullName evidence="2">Uncharacterized protein</fullName>
    </submittedName>
</protein>
<evidence type="ECO:0000313" key="3">
    <source>
        <dbReference type="Proteomes" id="UP000398389"/>
    </source>
</evidence>
<dbReference type="PANTHER" id="PTHR21705:SF11">
    <property type="entry name" value="FHIP FAMILY PROTEIN CG3558"/>
    <property type="match status" value="1"/>
</dbReference>
<keyword evidence="3" id="KW-1185">Reference proteome</keyword>
<organism evidence="2 3">
    <name type="scientific">Magnusiomyces paraingens</name>
    <dbReference type="NCBI Taxonomy" id="2606893"/>
    <lineage>
        <taxon>Eukaryota</taxon>
        <taxon>Fungi</taxon>
        <taxon>Dikarya</taxon>
        <taxon>Ascomycota</taxon>
        <taxon>Saccharomycotina</taxon>
        <taxon>Dipodascomycetes</taxon>
        <taxon>Dipodascales</taxon>
        <taxon>Dipodascaceae</taxon>
        <taxon>Magnusiomyces</taxon>
    </lineage>
</organism>
<feature type="region of interest" description="Disordered" evidence="1">
    <location>
        <begin position="194"/>
        <end position="218"/>
    </location>
</feature>
<gene>
    <name evidence="2" type="ORF">SAPINGB_P001511</name>
</gene>
<name>A0A5E8B6C0_9ASCO</name>
<dbReference type="Proteomes" id="UP000398389">
    <property type="component" value="Unassembled WGS sequence"/>
</dbReference>
<dbReference type="PANTHER" id="PTHR21705">
    <property type="entry name" value="RAI16 PROTEIN-RELATED"/>
    <property type="match status" value="1"/>
</dbReference>
<dbReference type="OrthoDB" id="5350595at2759"/>
<evidence type="ECO:0000313" key="2">
    <source>
        <dbReference type="EMBL" id="VVT47035.1"/>
    </source>
</evidence>
<sequence>MEPLWSIFSAGSLKRSKSDKNLQKITPNLATTKDATYEILKLLRKCDPETRSYKELQTALINLTQVFEADDYAICVIYFLRNNGLVTLGAKFRELPTNILVLVFNLLQILVEKVCGHDEALAKDRDMVLGITSVLQSLLNYPIVNGSLEQSLADFLLCLASLMRRTPRLLVSWFEIIEAFCGAPVLQKKEDPINEFSEEEEEEEQNKKDSKNQKAKSVNSDVQYNREFPMFYLLLEYIHHGGKVGEVSRTALLYLMEVASTYKPITQWVIDSDLGGFMASGLGALYSQLCRAMSKEGSINHSEITFEQMTNEEKEIKLDSDNNSINSNQDLKTFLSYFLFWQDIMGFCNDIDDLADHLVYNFDALFVRQLLYPSIIETTDSEGGYSDVLIEILATILNYLQNNRLSELIVCYFMGQVVENNPIILARSRKRRPNTAESTSSSLSSNSIHQKPLLTLFDIMTTTLGSSDTNKRACTLKLLAILIAKYYPYVINKLIPTTNIITSIDGKGNFSRFPASIHPEEELITVQNMMSQVELDFQKLPEDENNYVEIISLDSNLTRNEIMKRSTALTETLKFFSHFSLNPEVVSNYQREIEEISNLQMKKFTQSRKVQFKTESLSVHRITSDKTKILSRSECQSRNSGADSDNQSLVIHKKNVIEQVINERFSHYFENGFAENLALTQVIIRLGAWGYVDLRGWVLDVLVNNIEGLTKVLVNSKLNEMKEAGIDAPGNNDEINNKSETLDMSQNNFLNANESLNLTSFSDTARSVDGLKTDLSACSDDDDKKSVIHHIYPKTKEPPEEAVPFDKSISIDTLSLTPENENLGSHESLSNFSEFQDDQSLKSLKATKGDPRYPVLSETSTVSLETTTSIKPGEYDGKNRRTSGLGRWALEMSTSPFRGSKKLMVQSLNFLSLSSSSTSKYDNVNETKETTAEKKDEEVIKSEKVDANVEKRLNERSFYEFLHELNALFYVRSQLFGKESH</sequence>
<dbReference type="EMBL" id="CABVLU010000001">
    <property type="protein sequence ID" value="VVT47035.1"/>
    <property type="molecule type" value="Genomic_DNA"/>
</dbReference>
<accession>A0A5E8B6C0</accession>
<dbReference type="GeneID" id="43580332"/>
<evidence type="ECO:0000256" key="1">
    <source>
        <dbReference type="SAM" id="MobiDB-lite"/>
    </source>
</evidence>
<dbReference type="Pfam" id="PF10257">
    <property type="entry name" value="RAI16-like"/>
    <property type="match status" value="1"/>
</dbReference>
<dbReference type="RefSeq" id="XP_031852123.1">
    <property type="nucleotide sequence ID" value="XM_031996232.1"/>
</dbReference>
<dbReference type="InterPro" id="IPR019384">
    <property type="entry name" value="FHIP"/>
</dbReference>